<proteinExistence type="predicted"/>
<evidence type="ECO:0000313" key="1">
    <source>
        <dbReference type="EMBL" id="KAI3360152.1"/>
    </source>
</evidence>
<dbReference type="Proteomes" id="UP000831701">
    <property type="component" value="Chromosome 17"/>
</dbReference>
<organism evidence="1 2">
    <name type="scientific">Scortum barcoo</name>
    <name type="common">barcoo grunter</name>
    <dbReference type="NCBI Taxonomy" id="214431"/>
    <lineage>
        <taxon>Eukaryota</taxon>
        <taxon>Metazoa</taxon>
        <taxon>Chordata</taxon>
        <taxon>Craniata</taxon>
        <taxon>Vertebrata</taxon>
        <taxon>Euteleostomi</taxon>
        <taxon>Actinopterygii</taxon>
        <taxon>Neopterygii</taxon>
        <taxon>Teleostei</taxon>
        <taxon>Neoteleostei</taxon>
        <taxon>Acanthomorphata</taxon>
        <taxon>Eupercaria</taxon>
        <taxon>Centrarchiformes</taxon>
        <taxon>Terapontoidei</taxon>
        <taxon>Terapontidae</taxon>
        <taxon>Scortum</taxon>
    </lineage>
</organism>
<comment type="caution">
    <text evidence="1">The sequence shown here is derived from an EMBL/GenBank/DDBJ whole genome shotgun (WGS) entry which is preliminary data.</text>
</comment>
<accession>A0ACB8VX14</accession>
<sequence>MHESTISTHPLPGTPEELTRDTTSESPRTKQSLNRHVLGDTLQPVKGKSFSRPLEAFYLRRMHSTRPPSAMLARGGTREPGEEMPRKCQAPWAA</sequence>
<dbReference type="EMBL" id="CM041547">
    <property type="protein sequence ID" value="KAI3360152.1"/>
    <property type="molecule type" value="Genomic_DNA"/>
</dbReference>
<gene>
    <name evidence="1" type="ORF">L3Q82_014472</name>
</gene>
<name>A0ACB8VX14_9TELE</name>
<keyword evidence="2" id="KW-1185">Reference proteome</keyword>
<protein>
    <submittedName>
        <fullName evidence="1">Uncharacterized protein</fullName>
    </submittedName>
</protein>
<reference evidence="1" key="1">
    <citation type="submission" date="2022-04" db="EMBL/GenBank/DDBJ databases">
        <title>Jade perch genome.</title>
        <authorList>
            <person name="Chao B."/>
        </authorList>
    </citation>
    <scope>NUCLEOTIDE SEQUENCE</scope>
    <source>
        <strain evidence="1">CB-2022</strain>
    </source>
</reference>
<evidence type="ECO:0000313" key="2">
    <source>
        <dbReference type="Proteomes" id="UP000831701"/>
    </source>
</evidence>